<dbReference type="OrthoDB" id="1570at2157"/>
<dbReference type="RefSeq" id="WP_048097208.1">
    <property type="nucleotide sequence ID" value="NZ_AHJG01000272.1"/>
</dbReference>
<dbReference type="AlphaFoldDB" id="S2EQF7"/>
<evidence type="ECO:0000313" key="1">
    <source>
        <dbReference type="EMBL" id="EPA04699.1"/>
    </source>
</evidence>
<sequence length="113" mass="13455">MKVYHKPSCITCKNTIIEMERMKADIEKRDFFKEPFSESELRKIIKMTGKKHVELLRKRDKMYKHLELEKNKKTDEQIIKLMVKNPGLILRPIVIVNNKAFVGKIDLKKIKTN</sequence>
<reference evidence="1 2" key="1">
    <citation type="journal article" date="2012" name="J. Bacteriol.">
        <title>Genome Sequence of "Candidatus Nitrosoarchaeum limnia" BG20, a Low-Salinity Ammonia-Oxidizing Archaeon from the San Francisco Bay Estuary.</title>
        <authorList>
            <person name="Mosier A.C."/>
            <person name="Allen E.E."/>
            <person name="Kim M."/>
            <person name="Ferriera S."/>
            <person name="Francis C.A."/>
        </authorList>
    </citation>
    <scope>NUCLEOTIDE SEQUENCE [LARGE SCALE GENOMIC DNA]</scope>
    <source>
        <strain evidence="1 2">BG20</strain>
    </source>
</reference>
<dbReference type="PATRIC" id="fig|859192.6.peg.1995"/>
<gene>
    <name evidence="1" type="ORF">BG20_I1357</name>
</gene>
<name>S2EQF7_9ARCH</name>
<keyword evidence="2" id="KW-1185">Reference proteome</keyword>
<dbReference type="InterPro" id="IPR006660">
    <property type="entry name" value="Arsenate_reductase-like"/>
</dbReference>
<accession>S2EQF7</accession>
<proteinExistence type="predicted"/>
<dbReference type="Pfam" id="PF03960">
    <property type="entry name" value="ArsC"/>
    <property type="match status" value="1"/>
</dbReference>
<comment type="caution">
    <text evidence="1">The sequence shown here is derived from an EMBL/GenBank/DDBJ whole genome shotgun (WGS) entry which is preliminary data.</text>
</comment>
<evidence type="ECO:0000313" key="2">
    <source>
        <dbReference type="Proteomes" id="UP000014065"/>
    </source>
</evidence>
<protein>
    <submittedName>
        <fullName evidence="1">ArsC family protein</fullName>
    </submittedName>
</protein>
<dbReference type="Gene3D" id="3.40.30.10">
    <property type="entry name" value="Glutaredoxin"/>
    <property type="match status" value="1"/>
</dbReference>
<organism evidence="1 2">
    <name type="scientific">Candidatus Nitrosarchaeum limnium BG20</name>
    <dbReference type="NCBI Taxonomy" id="859192"/>
    <lineage>
        <taxon>Archaea</taxon>
        <taxon>Nitrososphaerota</taxon>
        <taxon>Nitrososphaeria</taxon>
        <taxon>Nitrosopumilales</taxon>
        <taxon>Nitrosopumilaceae</taxon>
        <taxon>Nitrosarchaeum</taxon>
    </lineage>
</organism>
<dbReference type="SUPFAM" id="SSF52833">
    <property type="entry name" value="Thioredoxin-like"/>
    <property type="match status" value="1"/>
</dbReference>
<dbReference type="PANTHER" id="PTHR30041">
    <property type="entry name" value="ARSENATE REDUCTASE"/>
    <property type="match status" value="1"/>
</dbReference>
<dbReference type="EMBL" id="AHJG01000272">
    <property type="protein sequence ID" value="EPA04699.1"/>
    <property type="molecule type" value="Genomic_DNA"/>
</dbReference>
<dbReference type="PANTHER" id="PTHR30041:SF4">
    <property type="entry name" value="ARSENATE REDUCTASE"/>
    <property type="match status" value="1"/>
</dbReference>
<dbReference type="Proteomes" id="UP000014065">
    <property type="component" value="Unassembled WGS sequence"/>
</dbReference>
<dbReference type="InterPro" id="IPR036249">
    <property type="entry name" value="Thioredoxin-like_sf"/>
</dbReference>
<dbReference type="PROSITE" id="PS51353">
    <property type="entry name" value="ARSC"/>
    <property type="match status" value="1"/>
</dbReference>